<evidence type="ECO:0000256" key="1">
    <source>
        <dbReference type="SAM" id="Phobius"/>
    </source>
</evidence>
<dbReference type="AlphaFoldDB" id="C2K1G0"/>
<reference evidence="2" key="1">
    <citation type="submission" date="2009-01" db="EMBL/GenBank/DDBJ databases">
        <authorList>
            <person name="Qin X."/>
            <person name="Bachman B."/>
            <person name="Battles P."/>
            <person name="Bell A."/>
            <person name="Bess C."/>
            <person name="Bickham C."/>
            <person name="Chaboub L."/>
            <person name="Chen D."/>
            <person name="Coyle M."/>
            <person name="Deiros D.R."/>
            <person name="Dinh H."/>
            <person name="Forbes L."/>
            <person name="Fowler G."/>
            <person name="Francisco L."/>
            <person name="Fu Q."/>
            <person name="Gubbala S."/>
            <person name="Hale W."/>
            <person name="Han Y."/>
            <person name="Hemphill L."/>
            <person name="Highlander S.K."/>
            <person name="Hirani K."/>
            <person name="Hogues M."/>
            <person name="Jackson L."/>
            <person name="Jakkamsetti A."/>
            <person name="Javaid M."/>
            <person name="Jiang H."/>
            <person name="Korchina V."/>
            <person name="Kovar C."/>
            <person name="Lara F."/>
            <person name="Lee S."/>
            <person name="Mata R."/>
            <person name="Mathew T."/>
            <person name="Moen C."/>
            <person name="Morales K."/>
            <person name="Munidasa M."/>
            <person name="Nazareth L."/>
            <person name="Ngo R."/>
            <person name="Nguyen L."/>
            <person name="Okwuonu G."/>
            <person name="Ongeri F."/>
            <person name="Patil S."/>
            <person name="Petrosino J."/>
            <person name="Pham C."/>
            <person name="Pham P."/>
            <person name="Pu L.-L."/>
            <person name="Puazo M."/>
            <person name="Raj R."/>
            <person name="Reid J."/>
            <person name="Rouhana J."/>
            <person name="Saada N."/>
            <person name="Shang Y."/>
            <person name="Simmons D."/>
            <person name="Thornton R."/>
            <person name="Warren J."/>
            <person name="Weissenberger G."/>
            <person name="Zhang J."/>
            <person name="Zhang L."/>
            <person name="Zhou C."/>
            <person name="Zhu D."/>
            <person name="Muzny D."/>
            <person name="Worley K."/>
            <person name="Gibbs R."/>
        </authorList>
    </citation>
    <scope>NUCLEOTIDE SEQUENCE [LARGE SCALE GENOMIC DNA]</scope>
    <source>
        <strain evidence="2">LMS2-1</strain>
    </source>
</reference>
<gene>
    <name evidence="2" type="ORF">HMPREF0539_2995</name>
</gene>
<feature type="transmembrane region" description="Helical" evidence="1">
    <location>
        <begin position="20"/>
        <end position="42"/>
    </location>
</feature>
<keyword evidence="1" id="KW-0472">Membrane</keyword>
<dbReference type="HOGENOM" id="CLU_2046646_0_0_9"/>
<evidence type="ECO:0000313" key="3">
    <source>
        <dbReference type="Proteomes" id="UP000004525"/>
    </source>
</evidence>
<feature type="transmembrane region" description="Helical" evidence="1">
    <location>
        <begin position="48"/>
        <end position="69"/>
    </location>
</feature>
<proteinExistence type="predicted"/>
<feature type="transmembrane region" description="Helical" evidence="1">
    <location>
        <begin position="81"/>
        <end position="100"/>
    </location>
</feature>
<comment type="caution">
    <text evidence="2">The sequence shown here is derived from an EMBL/GenBank/DDBJ whole genome shotgun (WGS) entry which is preliminary data.</text>
</comment>
<evidence type="ECO:0000313" key="2">
    <source>
        <dbReference type="EMBL" id="EEN78882.1"/>
    </source>
</evidence>
<feature type="transmembrane region" description="Helical" evidence="1">
    <location>
        <begin position="106"/>
        <end position="125"/>
    </location>
</feature>
<dbReference type="EMBL" id="ACIZ01000119">
    <property type="protein sequence ID" value="EEN78882.1"/>
    <property type="molecule type" value="Genomic_DNA"/>
</dbReference>
<sequence>MKTIALRRLLVKKFGSKRELIGLVIVLVLAAAGFAFFAWYTMRPADTIGTIATISFGIVLSALIGIVLLLDAAARTRWRRFWIDLLFAGLMLALIDYYFLDVTAPWQMLVTGAGLAVVLVALLAIRKIDE</sequence>
<keyword evidence="1" id="KW-1133">Transmembrane helix</keyword>
<organism evidence="2 3">
    <name type="scientific">Lacticaseibacillus rhamnosus (strain LMS2-1)</name>
    <dbReference type="NCBI Taxonomy" id="525361"/>
    <lineage>
        <taxon>Bacteria</taxon>
        <taxon>Bacillati</taxon>
        <taxon>Bacillota</taxon>
        <taxon>Bacilli</taxon>
        <taxon>Lactobacillales</taxon>
        <taxon>Lactobacillaceae</taxon>
        <taxon>Lacticaseibacillus</taxon>
    </lineage>
</organism>
<accession>C2K1G0</accession>
<protein>
    <submittedName>
        <fullName evidence="2">Uncharacterized protein</fullName>
    </submittedName>
</protein>
<keyword evidence="3" id="KW-1185">Reference proteome</keyword>
<dbReference type="Proteomes" id="UP000004525">
    <property type="component" value="Unassembled WGS sequence"/>
</dbReference>
<name>C2K1G0_LACRM</name>
<keyword evidence="1" id="KW-0812">Transmembrane</keyword>